<dbReference type="Gene3D" id="3.40.190.10">
    <property type="entry name" value="Periplasmic binding protein-like II"/>
    <property type="match status" value="2"/>
</dbReference>
<proteinExistence type="predicted"/>
<dbReference type="PRINTS" id="PR00909">
    <property type="entry name" value="SPERMDNBNDNG"/>
</dbReference>
<evidence type="ECO:0000256" key="2">
    <source>
        <dbReference type="ARBA" id="ARBA00022448"/>
    </source>
</evidence>
<dbReference type="EMBL" id="QFQD01000030">
    <property type="protein sequence ID" value="PZQ82631.1"/>
    <property type="molecule type" value="Genomic_DNA"/>
</dbReference>
<dbReference type="SUPFAM" id="SSF53850">
    <property type="entry name" value="Periplasmic binding protein-like II"/>
    <property type="match status" value="1"/>
</dbReference>
<dbReference type="PROSITE" id="PS51318">
    <property type="entry name" value="TAT"/>
    <property type="match status" value="1"/>
</dbReference>
<reference evidence="5 6" key="1">
    <citation type="submission" date="2017-08" db="EMBL/GenBank/DDBJ databases">
        <title>Infants hospitalized years apart are colonized by the same room-sourced microbial strains.</title>
        <authorList>
            <person name="Brooks B."/>
            <person name="Olm M.R."/>
            <person name="Firek B.A."/>
            <person name="Baker R."/>
            <person name="Thomas B.C."/>
            <person name="Morowitz M.J."/>
            <person name="Banfield J.F."/>
        </authorList>
    </citation>
    <scope>NUCLEOTIDE SEQUENCE [LARGE SCALE GENOMIC DNA]</scope>
    <source>
        <strain evidence="5">S2_005_001_R2_27</strain>
    </source>
</reference>
<dbReference type="InterPro" id="IPR006311">
    <property type="entry name" value="TAT_signal"/>
</dbReference>
<gene>
    <name evidence="5" type="ORF">DI549_10635</name>
</gene>
<dbReference type="CDD" id="cd13587">
    <property type="entry name" value="PBP2_polyamine_2"/>
    <property type="match status" value="1"/>
</dbReference>
<dbReference type="GO" id="GO:0019808">
    <property type="term" value="F:polyamine binding"/>
    <property type="evidence" value="ECO:0007669"/>
    <property type="project" value="InterPro"/>
</dbReference>
<evidence type="ECO:0000313" key="6">
    <source>
        <dbReference type="Proteomes" id="UP000248887"/>
    </source>
</evidence>
<dbReference type="GO" id="GO:0015846">
    <property type="term" value="P:polyamine transport"/>
    <property type="evidence" value="ECO:0007669"/>
    <property type="project" value="InterPro"/>
</dbReference>
<dbReference type="InterPro" id="IPR006059">
    <property type="entry name" value="SBP"/>
</dbReference>
<dbReference type="InterPro" id="IPR001188">
    <property type="entry name" value="Sperm_putr-bd"/>
</dbReference>
<comment type="caution">
    <text evidence="5">The sequence shown here is derived from an EMBL/GenBank/DDBJ whole genome shotgun (WGS) entry which is preliminary data.</text>
</comment>
<keyword evidence="4" id="KW-0574">Periplasm</keyword>
<keyword evidence="3" id="KW-0732">Signal</keyword>
<keyword evidence="2" id="KW-0813">Transport</keyword>
<dbReference type="PANTHER" id="PTHR30222">
    <property type="entry name" value="SPERMIDINE/PUTRESCINE-BINDING PERIPLASMIC PROTEIN"/>
    <property type="match status" value="1"/>
</dbReference>
<protein>
    <submittedName>
        <fullName evidence="5">ABC transporter substrate-binding protein</fullName>
    </submittedName>
</protein>
<evidence type="ECO:0000313" key="5">
    <source>
        <dbReference type="EMBL" id="PZQ82631.1"/>
    </source>
</evidence>
<organism evidence="5 6">
    <name type="scientific">Ancylobacter novellus</name>
    <name type="common">Thiobacillus novellus</name>
    <dbReference type="NCBI Taxonomy" id="921"/>
    <lineage>
        <taxon>Bacteria</taxon>
        <taxon>Pseudomonadati</taxon>
        <taxon>Pseudomonadota</taxon>
        <taxon>Alphaproteobacteria</taxon>
        <taxon>Hyphomicrobiales</taxon>
        <taxon>Xanthobacteraceae</taxon>
        <taxon>Ancylobacter</taxon>
    </lineage>
</organism>
<evidence type="ECO:0000256" key="3">
    <source>
        <dbReference type="ARBA" id="ARBA00022729"/>
    </source>
</evidence>
<dbReference type="GO" id="GO:0042597">
    <property type="term" value="C:periplasmic space"/>
    <property type="evidence" value="ECO:0007669"/>
    <property type="project" value="UniProtKB-SubCell"/>
</dbReference>
<sequence length="391" mass="43311">MTKKPDAPNSSIETLLAARSFTRRVLFKGALAAGTMAAAGPYLVRDAFSSSGELSLLNWDDELPAPVIPNFEKKTGIKVKTTPFSQNEEQINKLQATDGEGFDLCAPTRDRAPQFKELGVLAPYDTSKLKLDNLLPSMLEASTSVWTWDGKLYHVPHCWGSEAISWRTDLAPGLTYDKLSYGTLWAPEFKGKMQGRPHSLLLGIGLWWDKTGKLPSNRMLDAFKDEETMKKIYDQILAFAIENKAQVKQFWDSADNTKSGFMENGCVIGQTWDGPPLSLKKQGKPVTYMAPQEGAISWLDGWALTKGAKNIPQAYEFLNYIHTPEASALVADGSGYNPVVKGADAFLSEVAKKNFAEAYPGNALDNLWPRPPEPSWYAELRTQYAEKFKAA</sequence>
<dbReference type="PANTHER" id="PTHR30222:SF17">
    <property type="entry name" value="SPERMIDINE_PUTRESCINE-BINDING PERIPLASMIC PROTEIN"/>
    <property type="match status" value="1"/>
</dbReference>
<accession>A0A2W5QV52</accession>
<comment type="subcellular location">
    <subcellularLocation>
        <location evidence="1">Periplasm</location>
    </subcellularLocation>
</comment>
<name>A0A2W5QV52_ANCNO</name>
<dbReference type="Proteomes" id="UP000248887">
    <property type="component" value="Unassembled WGS sequence"/>
</dbReference>
<dbReference type="Pfam" id="PF13416">
    <property type="entry name" value="SBP_bac_8"/>
    <property type="match status" value="1"/>
</dbReference>
<dbReference type="AlphaFoldDB" id="A0A2W5QV52"/>
<evidence type="ECO:0000256" key="4">
    <source>
        <dbReference type="ARBA" id="ARBA00022764"/>
    </source>
</evidence>
<evidence type="ECO:0000256" key="1">
    <source>
        <dbReference type="ARBA" id="ARBA00004418"/>
    </source>
</evidence>